<evidence type="ECO:0000259" key="2">
    <source>
        <dbReference type="Pfam" id="PF11563"/>
    </source>
</evidence>
<gene>
    <name evidence="3" type="ORF">LCER1_G007129</name>
</gene>
<evidence type="ECO:0000256" key="1">
    <source>
        <dbReference type="SAM" id="MobiDB-lite"/>
    </source>
</evidence>
<dbReference type="Gene3D" id="1.10.490.10">
    <property type="entry name" value="Globins"/>
    <property type="match status" value="1"/>
</dbReference>
<dbReference type="InterPro" id="IPR012292">
    <property type="entry name" value="Globin/Proto"/>
</dbReference>
<feature type="compositionally biased region" description="Basic and acidic residues" evidence="1">
    <location>
        <begin position="272"/>
        <end position="282"/>
    </location>
</feature>
<feature type="compositionally biased region" description="Low complexity" evidence="1">
    <location>
        <begin position="287"/>
        <end position="299"/>
    </location>
</feature>
<feature type="region of interest" description="Disordered" evidence="1">
    <location>
        <begin position="1"/>
        <end position="25"/>
    </location>
</feature>
<organism evidence="3 4">
    <name type="scientific">Lachnellula cervina</name>
    <dbReference type="NCBI Taxonomy" id="1316786"/>
    <lineage>
        <taxon>Eukaryota</taxon>
        <taxon>Fungi</taxon>
        <taxon>Dikarya</taxon>
        <taxon>Ascomycota</taxon>
        <taxon>Pezizomycotina</taxon>
        <taxon>Leotiomycetes</taxon>
        <taxon>Helotiales</taxon>
        <taxon>Lachnaceae</taxon>
        <taxon>Lachnellula</taxon>
    </lineage>
</organism>
<dbReference type="GO" id="GO:0020037">
    <property type="term" value="F:heme binding"/>
    <property type="evidence" value="ECO:0007669"/>
    <property type="project" value="InterPro"/>
</dbReference>
<accession>A0A7D8UNF9</accession>
<evidence type="ECO:0000313" key="3">
    <source>
        <dbReference type="EMBL" id="TVY51698.1"/>
    </source>
</evidence>
<feature type="region of interest" description="Disordered" evidence="1">
    <location>
        <begin position="240"/>
        <end position="299"/>
    </location>
</feature>
<evidence type="ECO:0000313" key="4">
    <source>
        <dbReference type="Proteomes" id="UP000481288"/>
    </source>
</evidence>
<dbReference type="Proteomes" id="UP000481288">
    <property type="component" value="Unassembled WGS sequence"/>
</dbReference>
<proteinExistence type="predicted"/>
<sequence length="299" mass="33282">MLNAPAPVAATAPTPTPSTTTARPMERMKHISREELYTNLEARIRYLHDFLDFSGRDIDALVHGAKYIKTLIPAIVNIVYKKLLQYDITARAFTTRSTSFEGPMDDVPAENSPQILHRKMFMKAYLTKLCSDPSKMEFWEYLDKVGMMHVGLGRAHPLHVEYIHLSACLSFIQDILTEAILSHPRLHLSRKIALVKALGKVIWIQNDLFAKWQMRDGAEFVGSEEVVVEKEGYLHGKRVLDDVDGEDGEGEGTPTMTSAGAGACPFSGMADLKVDDEPKFTEPEPADPNVAADNPAQKT</sequence>
<feature type="domain" description="Globin-sensor" evidence="2">
    <location>
        <begin position="41"/>
        <end position="217"/>
    </location>
</feature>
<dbReference type="InterPro" id="IPR044398">
    <property type="entry name" value="Globin-sensor_dom"/>
</dbReference>
<name>A0A7D8UNF9_9HELO</name>
<keyword evidence="4" id="KW-1185">Reference proteome</keyword>
<protein>
    <recommendedName>
        <fullName evidence="2">Globin-sensor domain-containing protein</fullName>
    </recommendedName>
</protein>
<dbReference type="GO" id="GO:0019825">
    <property type="term" value="F:oxygen binding"/>
    <property type="evidence" value="ECO:0007669"/>
    <property type="project" value="InterPro"/>
</dbReference>
<comment type="caution">
    <text evidence="3">The sequence shown here is derived from an EMBL/GenBank/DDBJ whole genome shotgun (WGS) entry which is preliminary data.</text>
</comment>
<dbReference type="PANTHER" id="PTHR42071">
    <property type="entry name" value="PROTOGLOBIN DOMAIN-CONTAINING PROTEIN"/>
    <property type="match status" value="1"/>
</dbReference>
<reference evidence="3 4" key="1">
    <citation type="submission" date="2018-05" db="EMBL/GenBank/DDBJ databases">
        <title>Whole genome sequencing for identification of molecular markers to develop diagnostic detection tools for the regulated plant pathogen Lachnellula willkommii.</title>
        <authorList>
            <person name="Giroux E."/>
            <person name="Bilodeau G."/>
        </authorList>
    </citation>
    <scope>NUCLEOTIDE SEQUENCE [LARGE SCALE GENOMIC DNA]</scope>
    <source>
        <strain evidence="3 4">CBS 625.97</strain>
    </source>
</reference>
<dbReference type="Pfam" id="PF11563">
    <property type="entry name" value="Protoglobin"/>
    <property type="match status" value="1"/>
</dbReference>
<dbReference type="OrthoDB" id="10027058at2759"/>
<dbReference type="PANTHER" id="PTHR42071:SF1">
    <property type="entry name" value="GLOBIN-SENSOR DOMAIN-CONTAINING PROTEIN"/>
    <property type="match status" value="1"/>
</dbReference>
<dbReference type="AlphaFoldDB" id="A0A7D8UNF9"/>
<dbReference type="EMBL" id="QGMG01000756">
    <property type="protein sequence ID" value="TVY51698.1"/>
    <property type="molecule type" value="Genomic_DNA"/>
</dbReference>
<feature type="compositionally biased region" description="Low complexity" evidence="1">
    <location>
        <begin position="1"/>
        <end position="23"/>
    </location>
</feature>